<keyword evidence="2" id="KW-1185">Reference proteome</keyword>
<dbReference type="AlphaFoldDB" id="A0A2T0GRF2"/>
<dbReference type="Proteomes" id="UP000239352">
    <property type="component" value="Unassembled WGS sequence"/>
</dbReference>
<name>A0A2T0GRF2_ACTMO</name>
<organism evidence="1 2">
    <name type="scientific">Actinopolyspora mortivallis</name>
    <dbReference type="NCBI Taxonomy" id="33906"/>
    <lineage>
        <taxon>Bacteria</taxon>
        <taxon>Bacillati</taxon>
        <taxon>Actinomycetota</taxon>
        <taxon>Actinomycetes</taxon>
        <taxon>Actinopolysporales</taxon>
        <taxon>Actinopolysporaceae</taxon>
        <taxon>Actinopolyspora</taxon>
    </lineage>
</organism>
<dbReference type="InParanoid" id="A0A2T0GRF2"/>
<evidence type="ECO:0000313" key="2">
    <source>
        <dbReference type="Proteomes" id="UP000239352"/>
    </source>
</evidence>
<dbReference type="EMBL" id="PVSR01000067">
    <property type="protein sequence ID" value="PRW61688.1"/>
    <property type="molecule type" value="Genomic_DNA"/>
</dbReference>
<dbReference type="RefSeq" id="WP_106115353.1">
    <property type="nucleotide sequence ID" value="NZ_PVSR01000067.1"/>
</dbReference>
<protein>
    <submittedName>
        <fullName evidence="1">Uncharacterized protein</fullName>
    </submittedName>
</protein>
<proteinExistence type="predicted"/>
<comment type="caution">
    <text evidence="1">The sequence shown here is derived from an EMBL/GenBank/DDBJ whole genome shotgun (WGS) entry which is preliminary data.</text>
</comment>
<gene>
    <name evidence="1" type="ORF">CEP50_19420</name>
</gene>
<evidence type="ECO:0000313" key="1">
    <source>
        <dbReference type="EMBL" id="PRW61688.1"/>
    </source>
</evidence>
<accession>A0A2T0GRF2</accession>
<sequence length="125" mass="14026">MSERLPTTWRERGLHWHAFVTTTVTTSSRRRHHPLQAVALTPQDGAAWLTETLTSYQQQARTVRWTTPLPQGLRPPECSCPATAALAAGYPVEAVVLTPEEQFHLHLDPLTPLQCPHHQPQTHTA</sequence>
<reference evidence="1 2" key="1">
    <citation type="submission" date="2018-03" db="EMBL/GenBank/DDBJ databases">
        <title>Actinopolyspora mortivallis from Sahara, screening for active biomolecules.</title>
        <authorList>
            <person name="Selama O."/>
            <person name="Wellington E.M.H."/>
            <person name="Hacene H."/>
        </authorList>
    </citation>
    <scope>NUCLEOTIDE SEQUENCE [LARGE SCALE GENOMIC DNA]</scope>
    <source>
        <strain evidence="1 2">M5A</strain>
    </source>
</reference>